<dbReference type="SUPFAM" id="SSF75304">
    <property type="entry name" value="Amidase signature (AS) enzymes"/>
    <property type="match status" value="1"/>
</dbReference>
<feature type="active site" description="Acyl-ester intermediate" evidence="7">
    <location>
        <position position="182"/>
    </location>
</feature>
<evidence type="ECO:0000259" key="8">
    <source>
        <dbReference type="Pfam" id="PF01425"/>
    </source>
</evidence>
<dbReference type="InterPro" id="IPR036928">
    <property type="entry name" value="AS_sf"/>
</dbReference>
<dbReference type="GO" id="GO:0050567">
    <property type="term" value="F:glutaminyl-tRNA synthase (glutamine-hydrolyzing) activity"/>
    <property type="evidence" value="ECO:0007669"/>
    <property type="project" value="UniProtKB-UniRule"/>
</dbReference>
<comment type="function">
    <text evidence="7">Allows the formation of correctly charged Gln-tRNA(Gln) through the transamidation of misacylated Glu-tRNA(Gln) in organisms which lack glutaminyl-tRNA synthetase. The reaction takes place in the presence of glutamine and ATP through an activated gamma-phospho-Glu-tRNA(Gln).</text>
</comment>
<dbReference type="EMBL" id="MGGW01000020">
    <property type="protein sequence ID" value="OGM53892.1"/>
    <property type="molecule type" value="Genomic_DNA"/>
</dbReference>
<evidence type="ECO:0000256" key="6">
    <source>
        <dbReference type="ARBA" id="ARBA00047407"/>
    </source>
</evidence>
<keyword evidence="2 7" id="KW-0436">Ligase</keyword>
<dbReference type="Pfam" id="PF01425">
    <property type="entry name" value="Amidase"/>
    <property type="match status" value="1"/>
</dbReference>
<keyword evidence="5 7" id="KW-0648">Protein biosynthesis</keyword>
<evidence type="ECO:0000256" key="7">
    <source>
        <dbReference type="HAMAP-Rule" id="MF_00120"/>
    </source>
</evidence>
<comment type="catalytic activity">
    <reaction evidence="6 7">
        <text>L-glutamyl-tRNA(Gln) + L-glutamine + ATP + H2O = L-glutaminyl-tRNA(Gln) + L-glutamate + ADP + phosphate + H(+)</text>
        <dbReference type="Rhea" id="RHEA:17521"/>
        <dbReference type="Rhea" id="RHEA-COMP:9681"/>
        <dbReference type="Rhea" id="RHEA-COMP:9684"/>
        <dbReference type="ChEBI" id="CHEBI:15377"/>
        <dbReference type="ChEBI" id="CHEBI:15378"/>
        <dbReference type="ChEBI" id="CHEBI:29985"/>
        <dbReference type="ChEBI" id="CHEBI:30616"/>
        <dbReference type="ChEBI" id="CHEBI:43474"/>
        <dbReference type="ChEBI" id="CHEBI:58359"/>
        <dbReference type="ChEBI" id="CHEBI:78520"/>
        <dbReference type="ChEBI" id="CHEBI:78521"/>
        <dbReference type="ChEBI" id="CHEBI:456216"/>
        <dbReference type="EC" id="6.3.5.7"/>
    </reaction>
</comment>
<gene>
    <name evidence="7" type="primary">gatA</name>
    <name evidence="9" type="ORF">A3E44_05780</name>
</gene>
<dbReference type="InterPro" id="IPR023631">
    <property type="entry name" value="Amidase_dom"/>
</dbReference>
<dbReference type="PANTHER" id="PTHR11895">
    <property type="entry name" value="TRANSAMIDASE"/>
    <property type="match status" value="1"/>
</dbReference>
<feature type="active site" description="Charge relay system" evidence="7">
    <location>
        <position position="158"/>
    </location>
</feature>
<name>A0A1F8AQ56_9BACT</name>
<protein>
    <recommendedName>
        <fullName evidence="7">Glutamyl-tRNA(Gln) amidotransferase subunit A</fullName>
        <shortName evidence="7">Glu-ADT subunit A</shortName>
        <ecNumber evidence="7">6.3.5.7</ecNumber>
    </recommendedName>
</protein>
<comment type="similarity">
    <text evidence="1 7">Belongs to the amidase family. GatA subfamily.</text>
</comment>
<dbReference type="Proteomes" id="UP000178603">
    <property type="component" value="Unassembled WGS sequence"/>
</dbReference>
<evidence type="ECO:0000313" key="10">
    <source>
        <dbReference type="Proteomes" id="UP000178603"/>
    </source>
</evidence>
<evidence type="ECO:0000256" key="2">
    <source>
        <dbReference type="ARBA" id="ARBA00022598"/>
    </source>
</evidence>
<keyword evidence="4 7" id="KW-0067">ATP-binding</keyword>
<dbReference type="AlphaFoldDB" id="A0A1F8AQ56"/>
<dbReference type="Gene3D" id="3.90.1300.10">
    <property type="entry name" value="Amidase signature (AS) domain"/>
    <property type="match status" value="1"/>
</dbReference>
<accession>A0A1F8AQ56</accession>
<comment type="caution">
    <text evidence="9">The sequence shown here is derived from an EMBL/GenBank/DDBJ whole genome shotgun (WGS) entry which is preliminary data.</text>
</comment>
<dbReference type="PROSITE" id="PS00571">
    <property type="entry name" value="AMIDASES"/>
    <property type="match status" value="1"/>
</dbReference>
<dbReference type="GO" id="GO:0030956">
    <property type="term" value="C:glutamyl-tRNA(Gln) amidotransferase complex"/>
    <property type="evidence" value="ECO:0007669"/>
    <property type="project" value="InterPro"/>
</dbReference>
<dbReference type="EC" id="6.3.5.7" evidence="7"/>
<evidence type="ECO:0000313" key="9">
    <source>
        <dbReference type="EMBL" id="OGM53892.1"/>
    </source>
</evidence>
<proteinExistence type="inferred from homology"/>
<reference evidence="9 10" key="1">
    <citation type="journal article" date="2016" name="Nat. Commun.">
        <title>Thousands of microbial genomes shed light on interconnected biogeochemical processes in an aquifer system.</title>
        <authorList>
            <person name="Anantharaman K."/>
            <person name="Brown C.T."/>
            <person name="Hug L.A."/>
            <person name="Sharon I."/>
            <person name="Castelle C.J."/>
            <person name="Probst A.J."/>
            <person name="Thomas B.C."/>
            <person name="Singh A."/>
            <person name="Wilkins M.J."/>
            <person name="Karaoz U."/>
            <person name="Brodie E.L."/>
            <person name="Williams K.H."/>
            <person name="Hubbard S.S."/>
            <person name="Banfield J.F."/>
        </authorList>
    </citation>
    <scope>NUCLEOTIDE SEQUENCE [LARGE SCALE GENOMIC DNA]</scope>
</reference>
<evidence type="ECO:0000256" key="3">
    <source>
        <dbReference type="ARBA" id="ARBA00022741"/>
    </source>
</evidence>
<dbReference type="GO" id="GO:0006412">
    <property type="term" value="P:translation"/>
    <property type="evidence" value="ECO:0007669"/>
    <property type="project" value="UniProtKB-UniRule"/>
</dbReference>
<dbReference type="InterPro" id="IPR004412">
    <property type="entry name" value="GatA"/>
</dbReference>
<evidence type="ECO:0000256" key="1">
    <source>
        <dbReference type="ARBA" id="ARBA00008069"/>
    </source>
</evidence>
<dbReference type="InterPro" id="IPR020556">
    <property type="entry name" value="Amidase_CS"/>
</dbReference>
<evidence type="ECO:0000256" key="5">
    <source>
        <dbReference type="ARBA" id="ARBA00022917"/>
    </source>
</evidence>
<dbReference type="PANTHER" id="PTHR11895:SF151">
    <property type="entry name" value="GLUTAMYL-TRNA(GLN) AMIDOTRANSFERASE SUBUNIT A"/>
    <property type="match status" value="1"/>
</dbReference>
<keyword evidence="3 7" id="KW-0547">Nucleotide-binding</keyword>
<feature type="active site" description="Charge relay system" evidence="7">
    <location>
        <position position="83"/>
    </location>
</feature>
<dbReference type="HAMAP" id="MF_00120">
    <property type="entry name" value="GatA"/>
    <property type="match status" value="1"/>
</dbReference>
<dbReference type="GO" id="GO:0005524">
    <property type="term" value="F:ATP binding"/>
    <property type="evidence" value="ECO:0007669"/>
    <property type="project" value="UniProtKB-KW"/>
</dbReference>
<dbReference type="NCBIfam" id="TIGR00132">
    <property type="entry name" value="gatA"/>
    <property type="match status" value="1"/>
</dbReference>
<feature type="domain" description="Amidase" evidence="8">
    <location>
        <begin position="24"/>
        <end position="451"/>
    </location>
</feature>
<sequence length="471" mass="51569">MNKLNLSIAGTHKDLKEKKYSVTELVKYYLARIAKYDKNLNSFLTVTTDYALKAARKQDNLLVSQGEGVFEDFPLFGVVTAFKDLYLTEGIRTTAASRVLENFIPQYSSTVVKKLENAGCILIGKTNCDAWAHGASGENSDFGPIKNPWNKDFVPGGSSSGSAVSVASDFCLVALGTDTGGSVRQPASFCGVTGLKPTYGLVSRFGVVAMASSLDCMGHLTNNVGDSRRVLEVTKGQDQFDSNIQSVKLAGEVRDIKKITIGLPKDYFGQGLDNQVRTKVLAAARFFEKQGAKIVDVDLPHTKYATSVYYIIQPAEVASNLGRYDGIRYGLSRDSFGDEAKRRIMLGSYVLSSGYYDRYYLKAARVRTKLIEDFDKAFAKVDVLLAPVSPTPPFKLGEKTADPLSMYLADVYTVSANLVGVPGLALPAGFSDQGLPIGFQLISQKFHENMLFDLGEIFQRNTDYHSQKPKL</sequence>
<comment type="subunit">
    <text evidence="7">Heterotrimer of A, B and C subunits.</text>
</comment>
<dbReference type="InterPro" id="IPR000120">
    <property type="entry name" value="Amidase"/>
</dbReference>
<organism evidence="9 10">
    <name type="scientific">Candidatus Woesebacteria bacterium RIFCSPHIGHO2_12_FULL_41_24</name>
    <dbReference type="NCBI Taxonomy" id="1802510"/>
    <lineage>
        <taxon>Bacteria</taxon>
        <taxon>Candidatus Woeseibacteriota</taxon>
    </lineage>
</organism>
<evidence type="ECO:0000256" key="4">
    <source>
        <dbReference type="ARBA" id="ARBA00022840"/>
    </source>
</evidence>